<evidence type="ECO:0000313" key="1">
    <source>
        <dbReference type="EMBL" id="EIQ26475.1"/>
    </source>
</evidence>
<name>I6D3Y3_SHIFL</name>
<accession>I6D3Y3</accession>
<gene>
    <name evidence="1" type="primary">ybfP</name>
    <name evidence="1" type="ORF">SFK315_0473</name>
</gene>
<proteinExistence type="predicted"/>
<dbReference type="Proteomes" id="UP000005407">
    <property type="component" value="Unassembled WGS sequence"/>
</dbReference>
<dbReference type="AlphaFoldDB" id="I6D3Y3"/>
<dbReference type="EMBL" id="AKMY01000004">
    <property type="protein sequence ID" value="EIQ26475.1"/>
    <property type="molecule type" value="Genomic_DNA"/>
</dbReference>
<sequence>MSAQEKVGLNPGWQCYTSFFMRVCQGKPGTRPIVNEDYVSESGFFGSMMHVGIIELRRCQSENCQQELKAINTH</sequence>
<organism evidence="1 2">
    <name type="scientific">Shigella flexneri K-315</name>
    <dbReference type="NCBI Taxonomy" id="766150"/>
    <lineage>
        <taxon>Bacteria</taxon>
        <taxon>Pseudomonadati</taxon>
        <taxon>Pseudomonadota</taxon>
        <taxon>Gammaproteobacteria</taxon>
        <taxon>Enterobacterales</taxon>
        <taxon>Enterobacteriaceae</taxon>
        <taxon>Shigella</taxon>
    </lineage>
</organism>
<evidence type="ECO:0000313" key="2">
    <source>
        <dbReference type="Proteomes" id="UP000005407"/>
    </source>
</evidence>
<reference evidence="1 2" key="1">
    <citation type="submission" date="2012-03" db="EMBL/GenBank/DDBJ databases">
        <authorList>
            <person name="Rasko D."/>
            <person name="Redman J."/>
            <person name="Daugherty S.C."/>
            <person name="Tallon L."/>
            <person name="Sadzewicz L."/>
            <person name="Jones K."/>
            <person name="Santana-Cruz I."/>
            <person name="Liu X."/>
        </authorList>
    </citation>
    <scope>NUCLEOTIDE SEQUENCE [LARGE SCALE GENOMIC DNA]</scope>
    <source>
        <strain evidence="1 2">K-315</strain>
    </source>
</reference>
<comment type="caution">
    <text evidence="1">The sequence shown here is derived from an EMBL/GenBank/DDBJ whole genome shotgun (WGS) entry which is preliminary data.</text>
</comment>
<protein>
    <submittedName>
        <fullName evidence="1">Putative pectinase domain protein</fullName>
    </submittedName>
</protein>